<dbReference type="PANTHER" id="PTHR43162">
    <property type="match status" value="1"/>
</dbReference>
<dbReference type="OrthoDB" id="1493813at2"/>
<organism evidence="1 2">
    <name type="scientific">Prauserella marina</name>
    <dbReference type="NCBI Taxonomy" id="530584"/>
    <lineage>
        <taxon>Bacteria</taxon>
        <taxon>Bacillati</taxon>
        <taxon>Actinomycetota</taxon>
        <taxon>Actinomycetes</taxon>
        <taxon>Pseudonocardiales</taxon>
        <taxon>Pseudonocardiaceae</taxon>
        <taxon>Prauserella</taxon>
    </lineage>
</organism>
<dbReference type="SUPFAM" id="SSF51735">
    <property type="entry name" value="NAD(P)-binding Rossmann-fold domains"/>
    <property type="match status" value="1"/>
</dbReference>
<sequence>MNKTNHNSAPGKVLVTGATGAVGRNVVENLVAEGVPVRALTRNPVVSRLPSAADVVEGSHTDPRQLEPQLAGIESVFFMWPDLGNTAPAVSAVELIAAHAKRIVFLSSAAVDGDIEPSAQTTPIGEAHREIEVAIERSGLDWTFLRPRRFATAALEWAADIREGRPVRDAFGDRPITLIDERDIADVAVTALLRDGYTARSLELTGPELIAPKAAVRRISERIGTPAHWEELPEREWINELRKQGWADEAVDFLLRGYQHPQDVLDTVERVTGKPARDFDDWLSAHRTDFTVPLPKATLPEAEVVIMTTWTVEGEEHQRAAADAAMAAWDSVTWPEGLLHYSVLLGVEGTSLLHYSQWSSEHAIDLFQRTDPPERVEGILASVPGIRRDGGARYTRYRSQGKTDPQRVGCVAVVSFETASRDIAESFVDKLTVDEAGAATEFSEIGVNFLVSTDGTSLVNYAEFPDEQTHQAIVETQLGPDAPVPALIERTSGLEGLGFRRYLPYRARKPE</sequence>
<dbReference type="Gene3D" id="3.40.50.720">
    <property type="entry name" value="NAD(P)-binding Rossmann-like Domain"/>
    <property type="match status" value="1"/>
</dbReference>
<dbReference type="AlphaFoldDB" id="A0A222VXC9"/>
<accession>A0A222VXC9</accession>
<dbReference type="KEGG" id="pmad:BAY61_30125"/>
<name>A0A222VXC9_9PSEU</name>
<dbReference type="Proteomes" id="UP000199494">
    <property type="component" value="Unassembled WGS sequence"/>
</dbReference>
<evidence type="ECO:0000313" key="2">
    <source>
        <dbReference type="Proteomes" id="UP000199494"/>
    </source>
</evidence>
<dbReference type="InterPro" id="IPR016040">
    <property type="entry name" value="NAD(P)-bd_dom"/>
</dbReference>
<dbReference type="EMBL" id="FMZE01000006">
    <property type="protein sequence ID" value="SDD14027.1"/>
    <property type="molecule type" value="Genomic_DNA"/>
</dbReference>
<dbReference type="Gene3D" id="3.30.70.100">
    <property type="match status" value="2"/>
</dbReference>
<reference evidence="1 2" key="1">
    <citation type="submission" date="2016-10" db="EMBL/GenBank/DDBJ databases">
        <authorList>
            <person name="de Groot N.N."/>
        </authorList>
    </citation>
    <scope>NUCLEOTIDE SEQUENCE [LARGE SCALE GENOMIC DNA]</scope>
    <source>
        <strain evidence="1 2">CGMCC 4.5506</strain>
    </source>
</reference>
<evidence type="ECO:0000313" key="1">
    <source>
        <dbReference type="EMBL" id="SDD14027.1"/>
    </source>
</evidence>
<gene>
    <name evidence="1" type="ORF">SAMN05421630_10693</name>
</gene>
<proteinExistence type="predicted"/>
<dbReference type="Pfam" id="PF13460">
    <property type="entry name" value="NAD_binding_10"/>
    <property type="match status" value="1"/>
</dbReference>
<protein>
    <submittedName>
        <fullName evidence="1">Uncharacterized conserved protein YbjT, contains NAD(P)-binding and DUF2867 domains</fullName>
    </submittedName>
</protein>
<dbReference type="RefSeq" id="WP_091805608.1">
    <property type="nucleotide sequence ID" value="NZ_CP016353.1"/>
</dbReference>
<dbReference type="InterPro" id="IPR051604">
    <property type="entry name" value="Ergot_Alk_Oxidoreductase"/>
</dbReference>
<dbReference type="InterPro" id="IPR036291">
    <property type="entry name" value="NAD(P)-bd_dom_sf"/>
</dbReference>
<keyword evidence="2" id="KW-1185">Reference proteome</keyword>
<dbReference type="STRING" id="530584.SAMN05421630_10693"/>
<dbReference type="PANTHER" id="PTHR43162:SF1">
    <property type="entry name" value="PRESTALK A DIFFERENTIATION PROTEIN A"/>
    <property type="match status" value="1"/>
</dbReference>
<dbReference type="Gene3D" id="3.90.25.10">
    <property type="entry name" value="UDP-galactose 4-epimerase, domain 1"/>
    <property type="match status" value="1"/>
</dbReference>